<keyword evidence="1" id="KW-0732">Signal</keyword>
<dbReference type="STRING" id="570521.SAMN04488508_10338"/>
<evidence type="ECO:0000313" key="4">
    <source>
        <dbReference type="Proteomes" id="UP000184432"/>
    </source>
</evidence>
<dbReference type="InterPro" id="IPR012338">
    <property type="entry name" value="Beta-lactam/transpept-like"/>
</dbReference>
<feature type="signal peptide" evidence="1">
    <location>
        <begin position="1"/>
        <end position="21"/>
    </location>
</feature>
<dbReference type="PANTHER" id="PTHR46825">
    <property type="entry name" value="D-ALANYL-D-ALANINE-CARBOXYPEPTIDASE/ENDOPEPTIDASE AMPH"/>
    <property type="match status" value="1"/>
</dbReference>
<dbReference type="Pfam" id="PF00144">
    <property type="entry name" value="Beta-lactamase"/>
    <property type="match status" value="1"/>
</dbReference>
<protein>
    <submittedName>
        <fullName evidence="3">CubicO group peptidase, beta-lactamase class C family</fullName>
    </submittedName>
</protein>
<sequence length="388" mass="42777">MNSKKLILAICLSYGITFSCAQTKSSKDRYNATALAVSKDSLKISAQRLMKKHKIPGMSMLLMKSLDTIQTLTFGVQQKGKETPIDQETVFSAGSVSKVVTAILALRLVDSGKLALDTDINTYLKDWKVEKNQFNKDQPVTIRHILSHTAGFSVHGFADYYPGEALPTSTIAILQGKKPAKNNEVKLIFSVGEKYQYSGGGTTVLQKIIEDVTGLPFHKAAAKEIFEPLGLKRSSFLNPLPEAFGNIAKAHDEKGKPEALPRGYQAMPEAAASGLWITPTDLYVILKATMTSQQDTGSKFLSKGLVEDMITAEENSHHGLGPRINTENGKHIVEHGGANDSYRSLFYLFWKQKVGFIIMTNGNKGRDLIYELKPLIEKHLMKTKVNTL</sequence>
<organism evidence="3 4">
    <name type="scientific">Aquimarina spongiae</name>
    <dbReference type="NCBI Taxonomy" id="570521"/>
    <lineage>
        <taxon>Bacteria</taxon>
        <taxon>Pseudomonadati</taxon>
        <taxon>Bacteroidota</taxon>
        <taxon>Flavobacteriia</taxon>
        <taxon>Flavobacteriales</taxon>
        <taxon>Flavobacteriaceae</taxon>
        <taxon>Aquimarina</taxon>
    </lineage>
</organism>
<gene>
    <name evidence="3" type="ORF">SAMN04488508_10338</name>
</gene>
<dbReference type="InterPro" id="IPR050491">
    <property type="entry name" value="AmpC-like"/>
</dbReference>
<keyword evidence="4" id="KW-1185">Reference proteome</keyword>
<feature type="chain" id="PRO_5012703067" evidence="1">
    <location>
        <begin position="22"/>
        <end position="388"/>
    </location>
</feature>
<dbReference type="PANTHER" id="PTHR46825:SF12">
    <property type="entry name" value="PENICILLIN-BINDING PROTEIN 4"/>
    <property type="match status" value="1"/>
</dbReference>
<evidence type="ECO:0000259" key="2">
    <source>
        <dbReference type="Pfam" id="PF00144"/>
    </source>
</evidence>
<name>A0A1M6DVK3_9FLAO</name>
<dbReference type="SUPFAM" id="SSF56601">
    <property type="entry name" value="beta-lactamase/transpeptidase-like"/>
    <property type="match status" value="1"/>
</dbReference>
<dbReference type="Gene3D" id="3.40.710.10">
    <property type="entry name" value="DD-peptidase/beta-lactamase superfamily"/>
    <property type="match status" value="1"/>
</dbReference>
<evidence type="ECO:0000313" key="3">
    <source>
        <dbReference type="EMBL" id="SHI77205.1"/>
    </source>
</evidence>
<proteinExistence type="predicted"/>
<evidence type="ECO:0000256" key="1">
    <source>
        <dbReference type="SAM" id="SignalP"/>
    </source>
</evidence>
<dbReference type="AlphaFoldDB" id="A0A1M6DVK3"/>
<dbReference type="EMBL" id="FQYP01000003">
    <property type="protein sequence ID" value="SHI77205.1"/>
    <property type="molecule type" value="Genomic_DNA"/>
</dbReference>
<dbReference type="InterPro" id="IPR001466">
    <property type="entry name" value="Beta-lactam-related"/>
</dbReference>
<accession>A0A1M6DVK3</accession>
<reference evidence="4" key="1">
    <citation type="submission" date="2016-11" db="EMBL/GenBank/DDBJ databases">
        <authorList>
            <person name="Varghese N."/>
            <person name="Submissions S."/>
        </authorList>
    </citation>
    <scope>NUCLEOTIDE SEQUENCE [LARGE SCALE GENOMIC DNA]</scope>
    <source>
        <strain evidence="4">DSM 22623</strain>
    </source>
</reference>
<dbReference type="Proteomes" id="UP000184432">
    <property type="component" value="Unassembled WGS sequence"/>
</dbReference>
<dbReference type="PROSITE" id="PS51257">
    <property type="entry name" value="PROKAR_LIPOPROTEIN"/>
    <property type="match status" value="1"/>
</dbReference>
<feature type="domain" description="Beta-lactamase-related" evidence="2">
    <location>
        <begin position="47"/>
        <end position="366"/>
    </location>
</feature>